<dbReference type="HOGENOM" id="CLU_2977556_0_0_9"/>
<sequence>MQTLFRIARYNILYTFCRGKPVFPLLKTLWKVWKSRILIHFSTIWEPSFAPAVEKFSL</sequence>
<accession>D1PJP9</accession>
<dbReference type="Proteomes" id="UP000003438">
    <property type="component" value="Unassembled WGS sequence"/>
</dbReference>
<name>D1PJP9_9FIRM</name>
<comment type="caution">
    <text evidence="1">The sequence shown here is derived from an EMBL/GenBank/DDBJ whole genome shotgun (WGS) entry which is preliminary data.</text>
</comment>
<evidence type="ECO:0000313" key="1">
    <source>
        <dbReference type="EMBL" id="EFB76997.1"/>
    </source>
</evidence>
<dbReference type="AlphaFoldDB" id="D1PJP9"/>
<dbReference type="STRING" id="411471.SUBVAR_04619"/>
<reference evidence="1" key="1">
    <citation type="submission" date="2009-12" db="EMBL/GenBank/DDBJ databases">
        <authorList>
            <person name="Weinstock G."/>
            <person name="Sodergren E."/>
            <person name="Clifton S."/>
            <person name="Fulton L."/>
            <person name="Fulton B."/>
            <person name="Courtney L."/>
            <person name="Fronick C."/>
            <person name="Harrison M."/>
            <person name="Strong C."/>
            <person name="Farmer C."/>
            <person name="Delahaunty K."/>
            <person name="Markovic C."/>
            <person name="Hall O."/>
            <person name="Minx P."/>
            <person name="Tomlinson C."/>
            <person name="Mitreva M."/>
            <person name="Nelson J."/>
            <person name="Hou S."/>
            <person name="Wollam A."/>
            <person name="Pepin K.H."/>
            <person name="Johnson M."/>
            <person name="Bhonagiri V."/>
            <person name="Nash W.E."/>
            <person name="Warren W."/>
            <person name="Chinwalla A."/>
            <person name="Mardis E.R."/>
            <person name="Wilson R.K."/>
        </authorList>
    </citation>
    <scope>NUCLEOTIDE SEQUENCE [LARGE SCALE GENOMIC DNA]</scope>
    <source>
        <strain evidence="1">DSM 15176</strain>
    </source>
</reference>
<gene>
    <name evidence="1" type="ORF">SUBVAR_04619</name>
</gene>
<evidence type="ECO:0000313" key="2">
    <source>
        <dbReference type="Proteomes" id="UP000003438"/>
    </source>
</evidence>
<keyword evidence="2" id="KW-1185">Reference proteome</keyword>
<dbReference type="EMBL" id="ACBY02000014">
    <property type="protein sequence ID" value="EFB76997.1"/>
    <property type="molecule type" value="Genomic_DNA"/>
</dbReference>
<protein>
    <submittedName>
        <fullName evidence="1">Uncharacterized protein</fullName>
    </submittedName>
</protein>
<organism evidence="1 2">
    <name type="scientific">Subdoligranulum variabile DSM 15176</name>
    <dbReference type="NCBI Taxonomy" id="411471"/>
    <lineage>
        <taxon>Bacteria</taxon>
        <taxon>Bacillati</taxon>
        <taxon>Bacillota</taxon>
        <taxon>Clostridia</taxon>
        <taxon>Eubacteriales</taxon>
        <taxon>Oscillospiraceae</taxon>
        <taxon>Subdoligranulum</taxon>
    </lineage>
</organism>
<proteinExistence type="predicted"/>